<reference evidence="1 2" key="1">
    <citation type="submission" date="2019-05" db="EMBL/GenBank/DDBJ databases">
        <title>Another draft genome of Portunus trituberculatus and its Hox gene families provides insights of decapod evolution.</title>
        <authorList>
            <person name="Jeong J.-H."/>
            <person name="Song I."/>
            <person name="Kim S."/>
            <person name="Choi T."/>
            <person name="Kim D."/>
            <person name="Ryu S."/>
            <person name="Kim W."/>
        </authorList>
    </citation>
    <scope>NUCLEOTIDE SEQUENCE [LARGE SCALE GENOMIC DNA]</scope>
    <source>
        <tissue evidence="1">Muscle</tissue>
    </source>
</reference>
<dbReference type="AlphaFoldDB" id="A0A5B7FT14"/>
<proteinExistence type="predicted"/>
<organism evidence="1 2">
    <name type="scientific">Portunus trituberculatus</name>
    <name type="common">Swimming crab</name>
    <name type="synonym">Neptunus trituberculatus</name>
    <dbReference type="NCBI Taxonomy" id="210409"/>
    <lineage>
        <taxon>Eukaryota</taxon>
        <taxon>Metazoa</taxon>
        <taxon>Ecdysozoa</taxon>
        <taxon>Arthropoda</taxon>
        <taxon>Crustacea</taxon>
        <taxon>Multicrustacea</taxon>
        <taxon>Malacostraca</taxon>
        <taxon>Eumalacostraca</taxon>
        <taxon>Eucarida</taxon>
        <taxon>Decapoda</taxon>
        <taxon>Pleocyemata</taxon>
        <taxon>Brachyura</taxon>
        <taxon>Eubrachyura</taxon>
        <taxon>Portunoidea</taxon>
        <taxon>Portunidae</taxon>
        <taxon>Portuninae</taxon>
        <taxon>Portunus</taxon>
    </lineage>
</organism>
<evidence type="ECO:0000313" key="2">
    <source>
        <dbReference type="Proteomes" id="UP000324222"/>
    </source>
</evidence>
<comment type="caution">
    <text evidence="1">The sequence shown here is derived from an EMBL/GenBank/DDBJ whole genome shotgun (WGS) entry which is preliminary data.</text>
</comment>
<dbReference type="Proteomes" id="UP000324222">
    <property type="component" value="Unassembled WGS sequence"/>
</dbReference>
<keyword evidence="2" id="KW-1185">Reference proteome</keyword>
<evidence type="ECO:0000313" key="1">
    <source>
        <dbReference type="EMBL" id="MPC48429.1"/>
    </source>
</evidence>
<protein>
    <submittedName>
        <fullName evidence="1">Uncharacterized protein</fullName>
    </submittedName>
</protein>
<name>A0A5B7FT14_PORTR</name>
<gene>
    <name evidence="1" type="ORF">E2C01_042202</name>
</gene>
<dbReference type="EMBL" id="VSRR010008277">
    <property type="protein sequence ID" value="MPC48429.1"/>
    <property type="molecule type" value="Genomic_DNA"/>
</dbReference>
<sequence>MLAALASPKPGVPTQAIAGALHGQCVPRPRDTQNTGLRGHTTQCLASWNIKAFFTRDKTRISGVIR</sequence>
<accession>A0A5B7FT14</accession>